<dbReference type="Proteomes" id="UP001501469">
    <property type="component" value="Unassembled WGS sequence"/>
</dbReference>
<name>A0ABP7T4P8_9BACT</name>
<reference evidence="2" key="1">
    <citation type="journal article" date="2019" name="Int. J. Syst. Evol. Microbiol.">
        <title>The Global Catalogue of Microorganisms (GCM) 10K type strain sequencing project: providing services to taxonomists for standard genome sequencing and annotation.</title>
        <authorList>
            <consortium name="The Broad Institute Genomics Platform"/>
            <consortium name="The Broad Institute Genome Sequencing Center for Infectious Disease"/>
            <person name="Wu L."/>
            <person name="Ma J."/>
        </authorList>
    </citation>
    <scope>NUCLEOTIDE SEQUENCE [LARGE SCALE GENOMIC DNA]</scope>
    <source>
        <strain evidence="2">JCM 17225</strain>
    </source>
</reference>
<dbReference type="RefSeq" id="WP_345048991.1">
    <property type="nucleotide sequence ID" value="NZ_BAABDK010000001.1"/>
</dbReference>
<dbReference type="EMBL" id="BAABDK010000001">
    <property type="protein sequence ID" value="GAA4020909.1"/>
    <property type="molecule type" value="Genomic_DNA"/>
</dbReference>
<evidence type="ECO:0000313" key="2">
    <source>
        <dbReference type="Proteomes" id="UP001501469"/>
    </source>
</evidence>
<proteinExistence type="predicted"/>
<gene>
    <name evidence="1" type="ORF">GCM10022409_00560</name>
</gene>
<sequence length="90" mass="10107">MNNPRKMTELYKNLPWMYSLLKDESAGAYYLEVVCGTIGWYEVYLRLTEAEVAAFLPAVAAGVPDALTALAKEVMHHGAQGIPGREYRRE</sequence>
<evidence type="ECO:0000313" key="1">
    <source>
        <dbReference type="EMBL" id="GAA4020909.1"/>
    </source>
</evidence>
<keyword evidence="2" id="KW-1185">Reference proteome</keyword>
<protein>
    <submittedName>
        <fullName evidence="1">Uncharacterized protein</fullName>
    </submittedName>
</protein>
<comment type="caution">
    <text evidence="1">The sequence shown here is derived from an EMBL/GenBank/DDBJ whole genome shotgun (WGS) entry which is preliminary data.</text>
</comment>
<organism evidence="1 2">
    <name type="scientific">Hymenobacter glaciei</name>
    <dbReference type="NCBI Taxonomy" id="877209"/>
    <lineage>
        <taxon>Bacteria</taxon>
        <taxon>Pseudomonadati</taxon>
        <taxon>Bacteroidota</taxon>
        <taxon>Cytophagia</taxon>
        <taxon>Cytophagales</taxon>
        <taxon>Hymenobacteraceae</taxon>
        <taxon>Hymenobacter</taxon>
    </lineage>
</organism>
<accession>A0ABP7T4P8</accession>